<keyword evidence="6" id="KW-1185">Reference proteome</keyword>
<dbReference type="EMBL" id="JAODUO010001381">
    <property type="protein sequence ID" value="KAK2165105.1"/>
    <property type="molecule type" value="Genomic_DNA"/>
</dbReference>
<evidence type="ECO:0000256" key="4">
    <source>
        <dbReference type="ARBA" id="ARBA00023157"/>
    </source>
</evidence>
<evidence type="ECO:0000256" key="1">
    <source>
        <dbReference type="ARBA" id="ARBA00008693"/>
    </source>
</evidence>
<evidence type="ECO:0000313" key="5">
    <source>
        <dbReference type="EMBL" id="KAK2165105.1"/>
    </source>
</evidence>
<accession>A0AAD9K6X8</accession>
<comment type="subunit">
    <text evidence="2">Homodimer; disulfide-linked.</text>
</comment>
<dbReference type="InterPro" id="IPR004978">
    <property type="entry name" value="Stanniocalcin"/>
</dbReference>
<comment type="similarity">
    <text evidence="1">Belongs to the stanniocalcin family.</text>
</comment>
<evidence type="ECO:0000256" key="3">
    <source>
        <dbReference type="ARBA" id="ARBA00022702"/>
    </source>
</evidence>
<comment type="caution">
    <text evidence="5">The sequence shown here is derived from an EMBL/GenBank/DDBJ whole genome shotgun (WGS) entry which is preliminary data.</text>
</comment>
<dbReference type="InterPro" id="IPR025562">
    <property type="entry name" value="Tae4"/>
</dbReference>
<keyword evidence="3" id="KW-0372">Hormone</keyword>
<dbReference type="Gene3D" id="3.90.1720.70">
    <property type="match status" value="1"/>
</dbReference>
<name>A0AAD9K6X8_RIDPI</name>
<dbReference type="Proteomes" id="UP001209878">
    <property type="component" value="Unassembled WGS sequence"/>
</dbReference>
<protein>
    <submittedName>
        <fullName evidence="5">Uncharacterized protein</fullName>
    </submittedName>
</protein>
<sequence>MVGHNANSATGIETGVLLAKDGTVAIGHVIAGIDCGGFHRDTQVTTAALGGLTWDIDNLFQATISGDIGQTTLQHYAFEEEYPLLGPSGNWDSAACPQVYTLNPKAASELTDAEILGDMDGAILGTIIPSMKDKPLSEILHEYYEGSGINTGGRVWKASDNAATFGELMPNHELEAQSVSFAKAYYNLKNVKYVLKHIMDDSPPSFPGKVALRHKLILWSYYVIKAWRLSGTIYNGTSKSKLIKKIPSTVQSFFDQLYASSCPGVLKRKYTISYFIDLVKQLEKETSFGIRDMTRAILKASNYPFPFYFQKYMRIRDISSYAYTNSFASYVMREMVTHRFAANDKNRELGVVDAGGETVTIESVLAGVAVGAAIKTKPSGEMTEKELKVLHKMTLIGSLVAVAHRRESIARNVMEIMGTAGHWDTSRCPPEYRYRKITKVGQHATRAKLVGAIDGFVLGTLLPSWLSADNHLKLSFILERYYGSGYKSVSSKDRLEQFNNLIANKTHLFGLIKFACGTPYCKKKTGSRFLANYRTLEATYPGDTALGGLISGDDLRKKLTGNLKLNDVTTLAATDCLRVSYMLNKLDGHHIPKTQSQGAFIGSDHRVYIFDLTALTTYLTTTYKDPPQTAQSAATFKGQRGIMMLDVTQSDGSAGSVGLWDGSKMHQITDHSNEITRTIYLGCSYLAETGNCEFYTCVDNGIPCRDDGYALGYGYRYCKKFTEHYNKFTEDGQKWVDEVRKCLMKAISPYYKGFHGCDTIKRIAFHSHVDCYVNSGEGFCDKVLNVNNSDALWAVYERSDFAGADSEAAWKQYTTNIVLPIYSPDVSPECTAYAAAGDCRFYGCFQQRFPCDVFGSSHVTDFELQLCEDLNTQSGYFDSQGRQWMKATNKCLMQKLLPLYRKDSIACSGLHEVMFEDRIDCLVDSGFCGVTDSTHNRWAIDRGTDLASYPALLPDKAGLSVAGREYFYRELSSFRRLMGYANKVCFAKGLKQHETFYAKVRTESGYRLMEQN</sequence>
<evidence type="ECO:0000313" key="6">
    <source>
        <dbReference type="Proteomes" id="UP001209878"/>
    </source>
</evidence>
<dbReference type="GO" id="GO:0006874">
    <property type="term" value="P:intracellular calcium ion homeostasis"/>
    <property type="evidence" value="ECO:0007669"/>
    <property type="project" value="TreeGrafter"/>
</dbReference>
<dbReference type="AlphaFoldDB" id="A0AAD9K6X8"/>
<gene>
    <name evidence="5" type="ORF">NP493_1383g00039</name>
</gene>
<keyword evidence="4" id="KW-1015">Disulfide bond</keyword>
<dbReference type="PANTHER" id="PTHR11245">
    <property type="entry name" value="STANNIOCALCIN"/>
    <property type="match status" value="1"/>
</dbReference>
<dbReference type="GO" id="GO:0005179">
    <property type="term" value="F:hormone activity"/>
    <property type="evidence" value="ECO:0007669"/>
    <property type="project" value="UniProtKB-KW"/>
</dbReference>
<dbReference type="Pfam" id="PF14113">
    <property type="entry name" value="Tae4"/>
    <property type="match status" value="1"/>
</dbReference>
<dbReference type="GO" id="GO:0005615">
    <property type="term" value="C:extracellular space"/>
    <property type="evidence" value="ECO:0007669"/>
    <property type="project" value="TreeGrafter"/>
</dbReference>
<proteinExistence type="inferred from homology"/>
<evidence type="ECO:0000256" key="2">
    <source>
        <dbReference type="ARBA" id="ARBA00011748"/>
    </source>
</evidence>
<organism evidence="5 6">
    <name type="scientific">Ridgeia piscesae</name>
    <name type="common">Tubeworm</name>
    <dbReference type="NCBI Taxonomy" id="27915"/>
    <lineage>
        <taxon>Eukaryota</taxon>
        <taxon>Metazoa</taxon>
        <taxon>Spiralia</taxon>
        <taxon>Lophotrochozoa</taxon>
        <taxon>Annelida</taxon>
        <taxon>Polychaeta</taxon>
        <taxon>Sedentaria</taxon>
        <taxon>Canalipalpata</taxon>
        <taxon>Sabellida</taxon>
        <taxon>Siboglinidae</taxon>
        <taxon>Ridgeia</taxon>
    </lineage>
</organism>
<reference evidence="5" key="1">
    <citation type="journal article" date="2023" name="Mol. Biol. Evol.">
        <title>Third-Generation Sequencing Reveals the Adaptive Role of the Epigenome in Three Deep-Sea Polychaetes.</title>
        <authorList>
            <person name="Perez M."/>
            <person name="Aroh O."/>
            <person name="Sun Y."/>
            <person name="Lan Y."/>
            <person name="Juniper S.K."/>
            <person name="Young C.R."/>
            <person name="Angers B."/>
            <person name="Qian P.Y."/>
        </authorList>
    </citation>
    <scope>NUCLEOTIDE SEQUENCE</scope>
    <source>
        <strain evidence="5">R07B-5</strain>
    </source>
</reference>
<dbReference type="PANTHER" id="PTHR11245:SF6">
    <property type="entry name" value="DUF19 DOMAIN-CONTAINING PROTEIN"/>
    <property type="match status" value="1"/>
</dbReference>